<dbReference type="InterPro" id="IPR009875">
    <property type="entry name" value="PilZ_domain"/>
</dbReference>
<dbReference type="Gene3D" id="2.40.10.220">
    <property type="entry name" value="predicted glycosyltransferase like domains"/>
    <property type="match status" value="1"/>
</dbReference>
<organism evidence="2 3">
    <name type="scientific">Chungangia koreensis</name>
    <dbReference type="NCBI Taxonomy" id="752657"/>
    <lineage>
        <taxon>Bacteria</taxon>
        <taxon>Bacillati</taxon>
        <taxon>Bacillota</taxon>
        <taxon>Bacilli</taxon>
        <taxon>Lactobacillales</taxon>
        <taxon>Chungangia</taxon>
    </lineage>
</organism>
<sequence>MFYKRKEIFRYTFGSPLEAELKMGDENGSCRMIDISPGGAKVFSDNQLTKGMEVVMQFVLMQDTITAPGKVVWKQASHEGALYGIDFNEDEKLEEQIISQLKFRRRNEISTK</sequence>
<dbReference type="Pfam" id="PF07238">
    <property type="entry name" value="PilZ"/>
    <property type="match status" value="1"/>
</dbReference>
<comment type="caution">
    <text evidence="2">The sequence shown here is derived from an EMBL/GenBank/DDBJ whole genome shotgun (WGS) entry which is preliminary data.</text>
</comment>
<keyword evidence="3" id="KW-1185">Reference proteome</keyword>
<evidence type="ECO:0000259" key="1">
    <source>
        <dbReference type="Pfam" id="PF07238"/>
    </source>
</evidence>
<dbReference type="SUPFAM" id="SSF141371">
    <property type="entry name" value="PilZ domain-like"/>
    <property type="match status" value="1"/>
</dbReference>
<feature type="domain" description="PilZ" evidence="1">
    <location>
        <begin position="9"/>
        <end position="101"/>
    </location>
</feature>
<dbReference type="RefSeq" id="WP_378152408.1">
    <property type="nucleotide sequence ID" value="NZ_JBHSEC010000003.1"/>
</dbReference>
<dbReference type="Proteomes" id="UP001595817">
    <property type="component" value="Unassembled WGS sequence"/>
</dbReference>
<name>A0ABV8X0T1_9LACT</name>
<dbReference type="EMBL" id="JBHSEC010000003">
    <property type="protein sequence ID" value="MFC4409547.1"/>
    <property type="molecule type" value="Genomic_DNA"/>
</dbReference>
<evidence type="ECO:0000313" key="3">
    <source>
        <dbReference type="Proteomes" id="UP001595817"/>
    </source>
</evidence>
<reference evidence="3" key="1">
    <citation type="journal article" date="2019" name="Int. J. Syst. Evol. Microbiol.">
        <title>The Global Catalogue of Microorganisms (GCM) 10K type strain sequencing project: providing services to taxonomists for standard genome sequencing and annotation.</title>
        <authorList>
            <consortium name="The Broad Institute Genomics Platform"/>
            <consortium name="The Broad Institute Genome Sequencing Center for Infectious Disease"/>
            <person name="Wu L."/>
            <person name="Ma J."/>
        </authorList>
    </citation>
    <scope>NUCLEOTIDE SEQUENCE [LARGE SCALE GENOMIC DNA]</scope>
    <source>
        <strain evidence="3">CCUG 59778</strain>
    </source>
</reference>
<accession>A0ABV8X0T1</accession>
<gene>
    <name evidence="2" type="ORF">ACFOZY_03740</name>
</gene>
<proteinExistence type="predicted"/>
<evidence type="ECO:0000313" key="2">
    <source>
        <dbReference type="EMBL" id="MFC4409547.1"/>
    </source>
</evidence>
<protein>
    <submittedName>
        <fullName evidence="2">PilZ domain-containing protein</fullName>
    </submittedName>
</protein>